<dbReference type="EMBL" id="MK838116">
    <property type="protein sequence ID" value="QDH47185.1"/>
    <property type="molecule type" value="Genomic_DNA"/>
</dbReference>
<gene>
    <name evidence="1" type="ORF">LAh10_11</name>
</gene>
<evidence type="ECO:0000313" key="1">
    <source>
        <dbReference type="EMBL" id="QDH47185.1"/>
    </source>
</evidence>
<accession>A0A514A1S8</accession>
<keyword evidence="2" id="KW-1185">Reference proteome</keyword>
<organism evidence="1 2">
    <name type="scientific">Aeromonas phage LAh10</name>
    <dbReference type="NCBI Taxonomy" id="2591025"/>
    <lineage>
        <taxon>Viruses</taxon>
        <taxon>Duplodnaviria</taxon>
        <taxon>Heunggongvirae</taxon>
        <taxon>Uroviricota</taxon>
        <taxon>Caudoviricetes</taxon>
        <taxon>Chimalliviridae</taxon>
        <taxon>Ludhianavirus</taxon>
        <taxon>Ludhianavirus LAh10</taxon>
    </lineage>
</organism>
<protein>
    <submittedName>
        <fullName evidence="1">Uncharacterized protein</fullName>
    </submittedName>
</protein>
<reference evidence="1 2" key="1">
    <citation type="submission" date="2019-04" db="EMBL/GenBank/DDBJ databases">
        <title>Novel bacteriophages capable of disrupting biofilms from clinical strains of Aeromonas hydrophila with intrinsic antibiotic resistance.</title>
        <authorList>
            <person name="Kabwe M."/>
            <person name="Brown T.L."/>
            <person name="Speirs L."/>
            <person name="Ku H."/>
            <person name="Leach M."/>
            <person name="Chan H.T."/>
            <person name="Petrovski S."/>
            <person name="Lock P."/>
            <person name="Tucci J."/>
        </authorList>
    </citation>
    <scope>NUCLEOTIDE SEQUENCE [LARGE SCALE GENOMIC DNA]</scope>
</reference>
<dbReference type="Proteomes" id="UP000318420">
    <property type="component" value="Segment"/>
</dbReference>
<proteinExistence type="predicted"/>
<evidence type="ECO:0000313" key="2">
    <source>
        <dbReference type="Proteomes" id="UP000318420"/>
    </source>
</evidence>
<name>A0A514A1S8_9CAUD</name>
<sequence>MSHLAHLVEVQQDLIAKGVTSPKVHMDVGRGAYVRALAVFQQRRRLPEKDLGHFNDMILGYWNETSPIQGNLIIAELRAFNAALRNQLESLGGLDQVCVEFVRPADLDASIQVSSLNGFKAMVESLVSDTEKKLKEWLECDYFSVNEAA</sequence>